<dbReference type="Proteomes" id="UP000594118">
    <property type="component" value="Chromosome"/>
</dbReference>
<accession>A0A7L9WJ05</accession>
<dbReference type="Gene3D" id="2.150.10.10">
    <property type="entry name" value="Serralysin-like metalloprotease, C-terminal"/>
    <property type="match status" value="3"/>
</dbReference>
<dbReference type="KEGG" id="pshq:F3W81_03295"/>
<evidence type="ECO:0000259" key="4">
    <source>
        <dbReference type="Pfam" id="PF13403"/>
    </source>
</evidence>
<feature type="region of interest" description="Disordered" evidence="3">
    <location>
        <begin position="1"/>
        <end position="115"/>
    </location>
</feature>
<dbReference type="Pfam" id="PF00353">
    <property type="entry name" value="HemolysinCabind"/>
    <property type="match status" value="3"/>
</dbReference>
<gene>
    <name evidence="5" type="ORF">F3W81_03295</name>
</gene>
<feature type="domain" description="Hedgehog/Intein (Hint)" evidence="4">
    <location>
        <begin position="253"/>
        <end position="399"/>
    </location>
</feature>
<comment type="subcellular location">
    <subcellularLocation>
        <location evidence="1">Secreted</location>
    </subcellularLocation>
</comment>
<dbReference type="PANTHER" id="PTHR38340">
    <property type="entry name" value="S-LAYER PROTEIN"/>
    <property type="match status" value="1"/>
</dbReference>
<dbReference type="PANTHER" id="PTHR38340:SF1">
    <property type="entry name" value="S-LAYER PROTEIN"/>
    <property type="match status" value="1"/>
</dbReference>
<keyword evidence="2" id="KW-0964">Secreted</keyword>
<proteinExistence type="predicted"/>
<dbReference type="PROSITE" id="PS00330">
    <property type="entry name" value="HEMOLYSIN_CALCIUM"/>
    <property type="match status" value="2"/>
</dbReference>
<dbReference type="GO" id="GO:0005509">
    <property type="term" value="F:calcium ion binding"/>
    <property type="evidence" value="ECO:0007669"/>
    <property type="project" value="InterPro"/>
</dbReference>
<dbReference type="GO" id="GO:0005576">
    <property type="term" value="C:extracellular region"/>
    <property type="evidence" value="ECO:0007669"/>
    <property type="project" value="UniProtKB-SubCell"/>
</dbReference>
<sequence length="452" mass="48571">MSSGTSGSGSSGGSQSGKTLQGTDRDETLVGGNGNDQIFGGNGRDNIYGKDGDDSLYGQGGEDRLYGGNGDDYIDGGESRDTIIAGAGNDDLHGGDGEDLIYGESGDDTLDGGQGQDTLYGGAGNDVLNGGDTAWNKGVDILFGGDGDDTLSSNGNQDELYGEQGSDTFTVIADGSNLNNLYVDGGEDCDNTDQDVLDLSQYTAKYPDLQIIYEQGNPQSESGRILLKTGWGQELGRITYKNIEVIRTEPVVICFAPGTLIATIKGEVPVEQLRPGARVITRDNGMQQLHWIGTRRLNAAELAMAPHLRPVRIRAGALGRGLPDRDLTVSPNHRMLIRSDRASLLYEESEVLIAAKHLVGMPGVERLDQAQVTYIHLLFDQHEVILANGAWSESFQPGDYSMKGLAEEQRSEVYQLFPELVEAEHLAQYSSARRSLKHHEVKVLRAGNGIFA</sequence>
<organism evidence="5 6">
    <name type="scientific">Pseudooceanicola spongiae</name>
    <dbReference type="NCBI Taxonomy" id="2613965"/>
    <lineage>
        <taxon>Bacteria</taxon>
        <taxon>Pseudomonadati</taxon>
        <taxon>Pseudomonadota</taxon>
        <taxon>Alphaproteobacteria</taxon>
        <taxon>Rhodobacterales</taxon>
        <taxon>Paracoccaceae</taxon>
        <taxon>Pseudooceanicola</taxon>
    </lineage>
</organism>
<dbReference type="InterPro" id="IPR018511">
    <property type="entry name" value="Hemolysin-typ_Ca-bd_CS"/>
</dbReference>
<evidence type="ECO:0000313" key="6">
    <source>
        <dbReference type="Proteomes" id="UP000594118"/>
    </source>
</evidence>
<dbReference type="InterPro" id="IPR001343">
    <property type="entry name" value="Hemolysn_Ca-bd"/>
</dbReference>
<evidence type="ECO:0000256" key="1">
    <source>
        <dbReference type="ARBA" id="ARBA00004613"/>
    </source>
</evidence>
<name>A0A7L9WJ05_9RHOB</name>
<feature type="compositionally biased region" description="Gly residues" evidence="3">
    <location>
        <begin position="1"/>
        <end position="15"/>
    </location>
</feature>
<evidence type="ECO:0000256" key="2">
    <source>
        <dbReference type="ARBA" id="ARBA00022525"/>
    </source>
</evidence>
<dbReference type="RefSeq" id="WP_193082249.1">
    <property type="nucleotide sequence ID" value="NZ_CP045201.1"/>
</dbReference>
<keyword evidence="6" id="KW-1185">Reference proteome</keyword>
<evidence type="ECO:0000313" key="5">
    <source>
        <dbReference type="EMBL" id="QOL79932.1"/>
    </source>
</evidence>
<evidence type="ECO:0000256" key="3">
    <source>
        <dbReference type="SAM" id="MobiDB-lite"/>
    </source>
</evidence>
<dbReference type="InterPro" id="IPR036844">
    <property type="entry name" value="Hint_dom_sf"/>
</dbReference>
<dbReference type="EMBL" id="CP045201">
    <property type="protein sequence ID" value="QOL79932.1"/>
    <property type="molecule type" value="Genomic_DNA"/>
</dbReference>
<dbReference type="InterPro" id="IPR050557">
    <property type="entry name" value="RTX_toxin/Mannuronan_C5-epim"/>
</dbReference>
<dbReference type="Gene3D" id="2.170.16.10">
    <property type="entry name" value="Hedgehog/Intein (Hint) domain"/>
    <property type="match status" value="1"/>
</dbReference>
<reference evidence="5 6" key="1">
    <citation type="submission" date="2019-10" db="EMBL/GenBank/DDBJ databases">
        <title>Pseudopuniceibacterium sp. HQ09 islated from Antarctica.</title>
        <authorList>
            <person name="Liao L."/>
            <person name="Su S."/>
            <person name="Chen B."/>
            <person name="Yu Y."/>
        </authorList>
    </citation>
    <scope>NUCLEOTIDE SEQUENCE [LARGE SCALE GENOMIC DNA]</scope>
    <source>
        <strain evidence="5 6">HQ09</strain>
    </source>
</reference>
<dbReference type="Pfam" id="PF13403">
    <property type="entry name" value="Hint_2"/>
    <property type="match status" value="1"/>
</dbReference>
<dbReference type="InterPro" id="IPR011049">
    <property type="entry name" value="Serralysin-like_metalloprot_C"/>
</dbReference>
<dbReference type="PRINTS" id="PR00313">
    <property type="entry name" value="CABNDNGRPT"/>
</dbReference>
<protein>
    <submittedName>
        <fullName evidence="5">Type I secretion protein</fullName>
    </submittedName>
</protein>
<dbReference type="AlphaFoldDB" id="A0A7L9WJ05"/>
<feature type="compositionally biased region" description="Acidic residues" evidence="3">
    <location>
        <begin position="97"/>
        <end position="110"/>
    </location>
</feature>
<dbReference type="SUPFAM" id="SSF51120">
    <property type="entry name" value="beta-Roll"/>
    <property type="match status" value="3"/>
</dbReference>
<dbReference type="InterPro" id="IPR028992">
    <property type="entry name" value="Hedgehog/Intein_dom"/>
</dbReference>
<dbReference type="SUPFAM" id="SSF51294">
    <property type="entry name" value="Hedgehog/intein (Hint) domain"/>
    <property type="match status" value="1"/>
</dbReference>